<proteinExistence type="predicted"/>
<sequence>MIALHTRTPRQGTKQMLRAVAEHAAERIAERRTAAQLFFERAVLPLSLVRGMQEVSR</sequence>
<reference evidence="1 2" key="1">
    <citation type="submission" date="2020-01" db="EMBL/GenBank/DDBJ databases">
        <title>Paenibacillus soybeanensis sp. nov. isolated from the nodules of soybean (Glycine max(L.) Merr).</title>
        <authorList>
            <person name="Wang H."/>
        </authorList>
    </citation>
    <scope>NUCLEOTIDE SEQUENCE [LARGE SCALE GENOMIC DNA]</scope>
    <source>
        <strain evidence="1 2">DSM 23054</strain>
    </source>
</reference>
<name>A0A7X4YQR2_9BACL</name>
<organism evidence="1 2">
    <name type="scientific">Paenibacillus sacheonensis</name>
    <dbReference type="NCBI Taxonomy" id="742054"/>
    <lineage>
        <taxon>Bacteria</taxon>
        <taxon>Bacillati</taxon>
        <taxon>Bacillota</taxon>
        <taxon>Bacilli</taxon>
        <taxon>Bacillales</taxon>
        <taxon>Paenibacillaceae</taxon>
        <taxon>Paenibacillus</taxon>
    </lineage>
</organism>
<evidence type="ECO:0000313" key="2">
    <source>
        <dbReference type="Proteomes" id="UP000558113"/>
    </source>
</evidence>
<dbReference type="AlphaFoldDB" id="A0A7X4YQR2"/>
<dbReference type="Proteomes" id="UP000558113">
    <property type="component" value="Unassembled WGS sequence"/>
</dbReference>
<evidence type="ECO:0000313" key="1">
    <source>
        <dbReference type="EMBL" id="NBC69849.1"/>
    </source>
</evidence>
<accession>A0A7X4YQR2</accession>
<comment type="caution">
    <text evidence="1">The sequence shown here is derived from an EMBL/GenBank/DDBJ whole genome shotgun (WGS) entry which is preliminary data.</text>
</comment>
<dbReference type="RefSeq" id="WP_161698080.1">
    <property type="nucleotide sequence ID" value="NZ_JAAAMU010000005.1"/>
</dbReference>
<keyword evidence="2" id="KW-1185">Reference proteome</keyword>
<gene>
    <name evidence="1" type="ORF">GT003_12695</name>
</gene>
<dbReference type="EMBL" id="JAAAMU010000005">
    <property type="protein sequence ID" value="NBC69849.1"/>
    <property type="molecule type" value="Genomic_DNA"/>
</dbReference>
<protein>
    <submittedName>
        <fullName evidence="1">Uncharacterized protein</fullName>
    </submittedName>
</protein>